<reference evidence="2" key="1">
    <citation type="submission" date="2014-01" db="EMBL/GenBank/DDBJ databases">
        <title>The Genome Sequence of Anopheles farauti FAR1 (V2).</title>
        <authorList>
            <consortium name="The Broad Institute Genomics Platform"/>
            <person name="Neafsey D.E."/>
            <person name="Besansky N."/>
            <person name="Howell P."/>
            <person name="Walton C."/>
            <person name="Young S.K."/>
            <person name="Zeng Q."/>
            <person name="Gargeya S."/>
            <person name="Fitzgerald M."/>
            <person name="Haas B."/>
            <person name="Abouelleil A."/>
            <person name="Allen A.W."/>
            <person name="Alvarado L."/>
            <person name="Arachchi H.M."/>
            <person name="Berlin A.M."/>
            <person name="Chapman S.B."/>
            <person name="Gainer-Dewar J."/>
            <person name="Goldberg J."/>
            <person name="Griggs A."/>
            <person name="Gujja S."/>
            <person name="Hansen M."/>
            <person name="Howarth C."/>
            <person name="Imamovic A."/>
            <person name="Ireland A."/>
            <person name="Larimer J."/>
            <person name="McCowan C."/>
            <person name="Murphy C."/>
            <person name="Pearson M."/>
            <person name="Poon T.W."/>
            <person name="Priest M."/>
            <person name="Roberts A."/>
            <person name="Saif S."/>
            <person name="Shea T."/>
            <person name="Sisk P."/>
            <person name="Sykes S."/>
            <person name="Wortman J."/>
            <person name="Nusbaum C."/>
            <person name="Birren B."/>
        </authorList>
    </citation>
    <scope>NUCLEOTIDE SEQUENCE [LARGE SCALE GENOMIC DNA]</scope>
    <source>
        <strain evidence="2">FAR1</strain>
    </source>
</reference>
<dbReference type="EnsemblMetazoa" id="AFAF012029-RA">
    <property type="protein sequence ID" value="AFAF012029-PA"/>
    <property type="gene ID" value="AFAF012029"/>
</dbReference>
<accession>A0A182QKF1</accession>
<protein>
    <submittedName>
        <fullName evidence="1">Uncharacterized protein</fullName>
    </submittedName>
</protein>
<sequence>MISASGYDTDPRHVLARGVPRNDVRFSNMNAEALLLSSESGFQSDWKAAYHKDTLFWATNDYDTDAIMKPIAETVLYIVQKFNLSSEMEFTTIDTMELLFVRAFQSWMDQSTAVQPDSVERKMGTFLHHLPIYTVAVIDIVAKYVKIGMKLDLVALKRVAKVRDGSSNVLAAEFDVIKLLDTEVRSSLLLGAVERFSMQYLLPLNVASKETIGRIGIMLLRFTIAERALIYNSLKTSIKNPNCFRRFKANKLILAGAIVLAILHLLPTARHHKPILDQVIQPLADDCCVLESNLIYLRDAIVRAIDGH</sequence>
<dbReference type="EMBL" id="AXCN02000795">
    <property type="status" value="NOT_ANNOTATED_CDS"/>
    <property type="molecule type" value="Genomic_DNA"/>
</dbReference>
<proteinExistence type="predicted"/>
<dbReference type="VEuPathDB" id="VectorBase:AFAF012029"/>
<name>A0A182QKF1_9DIPT</name>
<evidence type="ECO:0000313" key="1">
    <source>
        <dbReference type="EnsemblMetazoa" id="AFAF012029-PA"/>
    </source>
</evidence>
<evidence type="ECO:0000313" key="2">
    <source>
        <dbReference type="Proteomes" id="UP000075886"/>
    </source>
</evidence>
<keyword evidence="2" id="KW-1185">Reference proteome</keyword>
<reference evidence="1" key="2">
    <citation type="submission" date="2020-05" db="UniProtKB">
        <authorList>
            <consortium name="EnsemblMetazoa"/>
        </authorList>
    </citation>
    <scope>IDENTIFICATION</scope>
    <source>
        <strain evidence="1">FAR1</strain>
    </source>
</reference>
<dbReference type="Proteomes" id="UP000075886">
    <property type="component" value="Unassembled WGS sequence"/>
</dbReference>
<organism evidence="1 2">
    <name type="scientific">Anopheles farauti</name>
    <dbReference type="NCBI Taxonomy" id="69004"/>
    <lineage>
        <taxon>Eukaryota</taxon>
        <taxon>Metazoa</taxon>
        <taxon>Ecdysozoa</taxon>
        <taxon>Arthropoda</taxon>
        <taxon>Hexapoda</taxon>
        <taxon>Insecta</taxon>
        <taxon>Pterygota</taxon>
        <taxon>Neoptera</taxon>
        <taxon>Endopterygota</taxon>
        <taxon>Diptera</taxon>
        <taxon>Nematocera</taxon>
        <taxon>Culicoidea</taxon>
        <taxon>Culicidae</taxon>
        <taxon>Anophelinae</taxon>
        <taxon>Anopheles</taxon>
    </lineage>
</organism>
<dbReference type="AlphaFoldDB" id="A0A182QKF1"/>